<keyword evidence="3" id="KW-0732">Signal</keyword>
<name>A0A084GE39_PSEDA</name>
<evidence type="ECO:0000259" key="4">
    <source>
        <dbReference type="Pfam" id="PF00135"/>
    </source>
</evidence>
<proteinExistence type="inferred from homology"/>
<comment type="caution">
    <text evidence="5">The sequence shown here is derived from an EMBL/GenBank/DDBJ whole genome shotgun (WGS) entry which is preliminary data.</text>
</comment>
<organism evidence="5 6">
    <name type="scientific">Pseudallescheria apiosperma</name>
    <name type="common">Scedosporium apiospermum</name>
    <dbReference type="NCBI Taxonomy" id="563466"/>
    <lineage>
        <taxon>Eukaryota</taxon>
        <taxon>Fungi</taxon>
        <taxon>Dikarya</taxon>
        <taxon>Ascomycota</taxon>
        <taxon>Pezizomycotina</taxon>
        <taxon>Sordariomycetes</taxon>
        <taxon>Hypocreomycetidae</taxon>
        <taxon>Microascales</taxon>
        <taxon>Microascaceae</taxon>
        <taxon>Scedosporium</taxon>
    </lineage>
</organism>
<dbReference type="InterPro" id="IPR019826">
    <property type="entry name" value="Carboxylesterase_B_AS"/>
</dbReference>
<dbReference type="Pfam" id="PF00135">
    <property type="entry name" value="COesterase"/>
    <property type="match status" value="1"/>
</dbReference>
<dbReference type="ESTHER" id="9pezi-a0a084ge39">
    <property type="family name" value="Fungal_carboxylesterase_lipase"/>
</dbReference>
<dbReference type="EMBL" id="JOWA01000077">
    <property type="protein sequence ID" value="KEZ45601.1"/>
    <property type="molecule type" value="Genomic_DNA"/>
</dbReference>
<comment type="similarity">
    <text evidence="1 3">Belongs to the type-B carboxylesterase/lipase family.</text>
</comment>
<feature type="signal peptide" evidence="3">
    <location>
        <begin position="1"/>
        <end position="21"/>
    </location>
</feature>
<dbReference type="GO" id="GO:0016787">
    <property type="term" value="F:hydrolase activity"/>
    <property type="evidence" value="ECO:0007669"/>
    <property type="project" value="UniProtKB-KW"/>
</dbReference>
<dbReference type="OMA" id="LSWGRFI"/>
<evidence type="ECO:0000256" key="1">
    <source>
        <dbReference type="ARBA" id="ARBA00005964"/>
    </source>
</evidence>
<gene>
    <name evidence="5" type="ORF">SAPIO_CDS1946</name>
</gene>
<dbReference type="VEuPathDB" id="FungiDB:SAPIO_CDS1946"/>
<dbReference type="HOGENOM" id="CLU_006586_10_5_1"/>
<evidence type="ECO:0000256" key="2">
    <source>
        <dbReference type="ARBA" id="ARBA00022801"/>
    </source>
</evidence>
<dbReference type="InterPro" id="IPR019819">
    <property type="entry name" value="Carboxylesterase_B_CS"/>
</dbReference>
<dbReference type="OrthoDB" id="408631at2759"/>
<dbReference type="GeneID" id="27721018"/>
<evidence type="ECO:0000256" key="3">
    <source>
        <dbReference type="RuleBase" id="RU361235"/>
    </source>
</evidence>
<protein>
    <recommendedName>
        <fullName evidence="3">Carboxylic ester hydrolase</fullName>
        <ecNumber evidence="3">3.1.1.-</ecNumber>
    </recommendedName>
</protein>
<dbReference type="EC" id="3.1.1.-" evidence="3"/>
<dbReference type="InterPro" id="IPR002018">
    <property type="entry name" value="CarbesteraseB"/>
</dbReference>
<feature type="domain" description="Carboxylesterase type B" evidence="4">
    <location>
        <begin position="28"/>
        <end position="537"/>
    </location>
</feature>
<dbReference type="AlphaFoldDB" id="A0A084GE39"/>
<accession>A0A084GE39</accession>
<dbReference type="SUPFAM" id="SSF53474">
    <property type="entry name" value="alpha/beta-Hydrolases"/>
    <property type="match status" value="1"/>
</dbReference>
<keyword evidence="6" id="KW-1185">Reference proteome</keyword>
<dbReference type="PROSITE" id="PS00941">
    <property type="entry name" value="CARBOXYLESTERASE_B_2"/>
    <property type="match status" value="1"/>
</dbReference>
<dbReference type="InterPro" id="IPR050309">
    <property type="entry name" value="Type-B_Carboxylest/Lipase"/>
</dbReference>
<dbReference type="PROSITE" id="PS00122">
    <property type="entry name" value="CARBOXYLESTERASE_B_1"/>
    <property type="match status" value="1"/>
</dbReference>
<dbReference type="KEGG" id="sapo:SAPIO_CDS1946"/>
<dbReference type="InterPro" id="IPR029058">
    <property type="entry name" value="AB_hydrolase_fold"/>
</dbReference>
<dbReference type="Proteomes" id="UP000028545">
    <property type="component" value="Unassembled WGS sequence"/>
</dbReference>
<dbReference type="Gene3D" id="3.40.50.1820">
    <property type="entry name" value="alpha/beta hydrolase"/>
    <property type="match status" value="1"/>
</dbReference>
<evidence type="ECO:0000313" key="6">
    <source>
        <dbReference type="Proteomes" id="UP000028545"/>
    </source>
</evidence>
<reference evidence="5 6" key="1">
    <citation type="journal article" date="2014" name="Genome Announc.">
        <title>Draft genome sequence of the pathogenic fungus Scedosporium apiospermum.</title>
        <authorList>
            <person name="Vandeputte P."/>
            <person name="Ghamrawi S."/>
            <person name="Rechenmann M."/>
            <person name="Iltis A."/>
            <person name="Giraud S."/>
            <person name="Fleury M."/>
            <person name="Thornton C."/>
            <person name="Delhaes L."/>
            <person name="Meyer W."/>
            <person name="Papon N."/>
            <person name="Bouchara J.P."/>
        </authorList>
    </citation>
    <scope>NUCLEOTIDE SEQUENCE [LARGE SCALE GENOMIC DNA]</scope>
    <source>
        <strain evidence="5 6">IHEM 14462</strain>
    </source>
</reference>
<dbReference type="RefSeq" id="XP_016645400.1">
    <property type="nucleotide sequence ID" value="XM_016785103.1"/>
</dbReference>
<keyword evidence="2 3" id="KW-0378">Hydrolase</keyword>
<feature type="chain" id="PRO_5005106080" description="Carboxylic ester hydrolase" evidence="3">
    <location>
        <begin position="22"/>
        <end position="591"/>
    </location>
</feature>
<evidence type="ECO:0000313" key="5">
    <source>
        <dbReference type="EMBL" id="KEZ45601.1"/>
    </source>
</evidence>
<sequence>MSPLYFIAVGVLLVTTPRASSQPVNLDVDLGYGIYRGFHNDSTSLNIWKGIRYAAPPVGSLRWQAPRTPEPTGEVITADEFGPSCPQAFPSMSRPTVTFVPGDEDCLFLNVYSPDVVSEDNPLPVFISIHGGGYGLGNGNQDMTDFMAANDNSFIAITIQYRLGAFGFLASAEVKDRGILNAGLLDQRFAFEWVKEHVSKFGGDPDRVTIAGESAGGGSVLLHSIAEDGGLGDSLFKNIIAASPWVPTQPRYDDESRAQHYRDLAEALGCDAADAFDCLVEADSLELQRAANLVSSSAPTFYGNWAFIPVTDDTYITGPPSILLAGLKGNVNGDRILIGNNANEGPLLIPPTIRTEDDLIAWIKGNFVNLSSRNISGLLETYSSTSEPVDSAAPRFETSGLGPATAVNVSQAATGQQQRAYNMGAEGAVNCLGYWLASAFTGNNKTAWYYQYSVPFALHATDLAAYYGPPTENQGPDLVTAFRRIYGNFITTGNPSISSETANGISSGAKEQMEHPASDWPAWDDEKPTMLNLNQTGGVPYSAYAPNGAQITQFREPGLRNDFSVVDAYNWEGGRGRRCEYWREIGPFVPV</sequence>
<dbReference type="PANTHER" id="PTHR11559">
    <property type="entry name" value="CARBOXYLESTERASE"/>
    <property type="match status" value="1"/>
</dbReference>